<dbReference type="Proteomes" id="UP000075902">
    <property type="component" value="Unassembled WGS sequence"/>
</dbReference>
<proteinExistence type="predicted"/>
<feature type="compositionally biased region" description="Polar residues" evidence="1">
    <location>
        <begin position="1"/>
        <end position="25"/>
    </location>
</feature>
<accession>A0A182U137</accession>
<reference evidence="3" key="1">
    <citation type="submission" date="2014-01" db="EMBL/GenBank/DDBJ databases">
        <title>The Genome Sequence of Anopheles melas CM1001059_A (V2).</title>
        <authorList>
            <consortium name="The Broad Institute Genomics Platform"/>
            <person name="Neafsey D.E."/>
            <person name="Besansky N."/>
            <person name="Howell P."/>
            <person name="Walton C."/>
            <person name="Young S.K."/>
            <person name="Zeng Q."/>
            <person name="Gargeya S."/>
            <person name="Fitzgerald M."/>
            <person name="Haas B."/>
            <person name="Abouelleil A."/>
            <person name="Allen A.W."/>
            <person name="Alvarado L."/>
            <person name="Arachchi H.M."/>
            <person name="Berlin A.M."/>
            <person name="Chapman S.B."/>
            <person name="Gainer-Dewar J."/>
            <person name="Goldberg J."/>
            <person name="Griggs A."/>
            <person name="Gujja S."/>
            <person name="Hansen M."/>
            <person name="Howarth C."/>
            <person name="Imamovic A."/>
            <person name="Ireland A."/>
            <person name="Larimer J."/>
            <person name="McCowan C."/>
            <person name="Murphy C."/>
            <person name="Pearson M."/>
            <person name="Poon T.W."/>
            <person name="Priest M."/>
            <person name="Roberts A."/>
            <person name="Saif S."/>
            <person name="Shea T."/>
            <person name="Sisk P."/>
            <person name="Sykes S."/>
            <person name="Wortman J."/>
            <person name="Nusbaum C."/>
            <person name="Birren B."/>
        </authorList>
    </citation>
    <scope>NUCLEOTIDE SEQUENCE [LARGE SCALE GENOMIC DNA]</scope>
    <source>
        <strain evidence="3">CM1001059</strain>
    </source>
</reference>
<evidence type="ECO:0000313" key="2">
    <source>
        <dbReference type="EnsemblMetazoa" id="AMEC011996-PA"/>
    </source>
</evidence>
<protein>
    <submittedName>
        <fullName evidence="2">Uncharacterized protein</fullName>
    </submittedName>
</protein>
<organism evidence="2 3">
    <name type="scientific">Anopheles melas</name>
    <dbReference type="NCBI Taxonomy" id="34690"/>
    <lineage>
        <taxon>Eukaryota</taxon>
        <taxon>Metazoa</taxon>
        <taxon>Ecdysozoa</taxon>
        <taxon>Arthropoda</taxon>
        <taxon>Hexapoda</taxon>
        <taxon>Insecta</taxon>
        <taxon>Pterygota</taxon>
        <taxon>Neoptera</taxon>
        <taxon>Endopterygota</taxon>
        <taxon>Diptera</taxon>
        <taxon>Nematocera</taxon>
        <taxon>Culicoidea</taxon>
        <taxon>Culicidae</taxon>
        <taxon>Anophelinae</taxon>
        <taxon>Anopheles</taxon>
    </lineage>
</organism>
<reference evidence="2" key="2">
    <citation type="submission" date="2020-05" db="UniProtKB">
        <authorList>
            <consortium name="EnsemblMetazoa"/>
        </authorList>
    </citation>
    <scope>IDENTIFICATION</scope>
    <source>
        <strain evidence="2">CM1001059</strain>
    </source>
</reference>
<dbReference type="VEuPathDB" id="VectorBase:AMEC011996"/>
<sequence length="196" mass="20562">MQQQQFLDQTSSMPPSQANTATTIQFPELPPQMYYPAPPNGSAAMMNPPSYNQVVAPITITSEVHRVAPPGTTQTVPPPSGAIIQGHPTGTAAYPAMPTAYPTASPAPYPAQPYMQHYPYQTSAAPTSMPPPQPNTAASVQFPALPSQMQIPMLPSASAPPAGAAGSAAMMNPPSYDQVVNNAYPVQAPYNPDFKG</sequence>
<dbReference type="AlphaFoldDB" id="A0A182U137"/>
<feature type="region of interest" description="Disordered" evidence="1">
    <location>
        <begin position="1"/>
        <end position="42"/>
    </location>
</feature>
<keyword evidence="3" id="KW-1185">Reference proteome</keyword>
<name>A0A182U137_9DIPT</name>
<dbReference type="EnsemblMetazoa" id="AMEC011996-RA">
    <property type="protein sequence ID" value="AMEC011996-PA"/>
    <property type="gene ID" value="AMEC011996"/>
</dbReference>
<dbReference type="STRING" id="34690.A0A182U137"/>
<evidence type="ECO:0000256" key="1">
    <source>
        <dbReference type="SAM" id="MobiDB-lite"/>
    </source>
</evidence>
<evidence type="ECO:0000313" key="3">
    <source>
        <dbReference type="Proteomes" id="UP000075902"/>
    </source>
</evidence>